<evidence type="ECO:0000256" key="1">
    <source>
        <dbReference type="ARBA" id="ARBA00000382"/>
    </source>
</evidence>
<feature type="domain" description="Cell wall protein YJL171C/Tos1 N-terminal" evidence="10">
    <location>
        <begin position="30"/>
        <end position="93"/>
    </location>
</feature>
<sequence length="404" mass="43781">MQTALLSLFSLLVVLPSVSASKWSSPADLLQFENLGYSGYYYPVTKIEALDNGNCSCEKGHPFTFSGPLAPLNEELTVHFRGPMNLKKFAYYVTPSYGVNQTTGTWERKAYYDASSGTANNVTFLANYGHENECLGNAADYVSSDGLKKSNESVVLDDVTIPSAKEFAIASDIKCDGVEDCGAYRTDGQAYHGFYGVNKMFLFEFNAPSDTSEDHKKNKTDGYDMPAIWLLNAQILRTSQYPLNGNCSSWNSGSGEFDIFEVMNVTERNHFYSTIHTYQGTDDIGTGIQNFGFLERTPGSTMKGGVVFGEDSSATVFLSNDTSIDSSIDNSDLNSWILPLAKEVDSDETLSSITISPPSLATSTSATGSSVSSISKTKKNDAADLAPTRVMASLGALLGLLSLW</sequence>
<evidence type="ECO:0000256" key="3">
    <source>
        <dbReference type="ARBA" id="ARBA00012780"/>
    </source>
</evidence>
<organism evidence="12 15">
    <name type="scientific">Pichia kudriavzevii</name>
    <name type="common">Yeast</name>
    <name type="synonym">Issatchenkia orientalis</name>
    <dbReference type="NCBI Taxonomy" id="4909"/>
    <lineage>
        <taxon>Eukaryota</taxon>
        <taxon>Fungi</taxon>
        <taxon>Dikarya</taxon>
        <taxon>Ascomycota</taxon>
        <taxon>Saccharomycotina</taxon>
        <taxon>Pichiomycetes</taxon>
        <taxon>Pichiales</taxon>
        <taxon>Pichiaceae</taxon>
        <taxon>Pichia</taxon>
    </lineage>
</organism>
<dbReference type="HOGENOM" id="CLU_030276_4_0_1"/>
<dbReference type="EC" id="3.2.1.39" evidence="3"/>
<evidence type="ECO:0000313" key="11">
    <source>
        <dbReference type="EMBL" id="AWU74980.1"/>
    </source>
</evidence>
<keyword evidence="7" id="KW-0961">Cell wall biogenesis/degradation</keyword>
<name>A0A099P1S1_PICKU</name>
<dbReference type="EMBL" id="NHMM01000005">
    <property type="protein sequence ID" value="OUT21226.1"/>
    <property type="molecule type" value="Genomic_DNA"/>
</dbReference>
<dbReference type="VEuPathDB" id="FungiDB:C5L36_0B02420"/>
<dbReference type="Pfam" id="PF10287">
    <property type="entry name" value="YJL171C_Tos1_C"/>
    <property type="match status" value="1"/>
</dbReference>
<evidence type="ECO:0000313" key="13">
    <source>
        <dbReference type="EMBL" id="ONH74939.1"/>
    </source>
</evidence>
<reference evidence="13" key="4">
    <citation type="submission" date="2017-01" db="EMBL/GenBank/DDBJ databases">
        <authorList>
            <person name="Mah S.A."/>
            <person name="Swanson W.J."/>
            <person name="Moy G.W."/>
            <person name="Vacquier V.D."/>
        </authorList>
    </citation>
    <scope>NUCLEOTIDE SEQUENCE [LARGE SCALE GENOMIC DNA]</scope>
    <source>
        <strain evidence="13">129</strain>
    </source>
</reference>
<evidence type="ECO:0000313" key="15">
    <source>
        <dbReference type="Proteomes" id="UP000029867"/>
    </source>
</evidence>
<evidence type="ECO:0000313" key="17">
    <source>
        <dbReference type="Proteomes" id="UP000195871"/>
    </source>
</evidence>
<proteinExistence type="inferred from homology"/>
<protein>
    <recommendedName>
        <fullName evidence="3">glucan endo-1,3-beta-D-glucosidase</fullName>
        <ecNumber evidence="3">3.2.1.39</ecNumber>
    </recommendedName>
</protein>
<comment type="catalytic activity">
    <reaction evidence="1">
        <text>Hydrolysis of (1-&gt;3)-beta-D-glucosidic linkages in (1-&gt;3)-beta-D-glucans.</text>
        <dbReference type="EC" id="3.2.1.39"/>
    </reaction>
</comment>
<dbReference type="AlphaFoldDB" id="A0A099P1S1"/>
<reference evidence="16" key="3">
    <citation type="journal article" date="2017" name="Genome Announc.">
        <title>Genome sequences of Cyberlindnera fabianii 65, Pichia kudriavzevii 129, and Saccharomyces cerevisiae 131 isolated from fermented masau fruits in Zimbabwe.</title>
        <authorList>
            <person name="van Rijswijck I.M.H."/>
            <person name="Derks M.F.L."/>
            <person name="Abee T."/>
            <person name="de Ridder D."/>
            <person name="Smid E.J."/>
        </authorList>
    </citation>
    <scope>NUCLEOTIDE SEQUENCE [LARGE SCALE GENOMIC DNA]</scope>
    <source>
        <strain evidence="16">129</strain>
    </source>
</reference>
<evidence type="ECO:0000313" key="16">
    <source>
        <dbReference type="Proteomes" id="UP000189274"/>
    </source>
</evidence>
<evidence type="ECO:0000256" key="8">
    <source>
        <dbReference type="SAM" id="SignalP"/>
    </source>
</evidence>
<reference evidence="14 17" key="5">
    <citation type="submission" date="2017-05" db="EMBL/GenBank/DDBJ databases">
        <title>The Genome Sequence of Candida krusei Ckrusei653.</title>
        <authorList>
            <person name="Cuomo C."/>
            <person name="Forche A."/>
            <person name="Young S."/>
            <person name="Abouelleil A."/>
            <person name="Cao P."/>
            <person name="Chapman S."/>
            <person name="Cusick C."/>
            <person name="Shea T."/>
            <person name="Nusbaum C."/>
            <person name="Birren B."/>
        </authorList>
    </citation>
    <scope>NUCLEOTIDE SEQUENCE [LARGE SCALE GENOMIC DNA]</scope>
    <source>
        <strain evidence="14 17">Ckrusei653</strain>
    </source>
</reference>
<dbReference type="EMBL" id="JQFK01000023">
    <property type="protein sequence ID" value="KGK38152.1"/>
    <property type="molecule type" value="Genomic_DNA"/>
</dbReference>
<dbReference type="GO" id="GO:0009277">
    <property type="term" value="C:fungal-type cell wall"/>
    <property type="evidence" value="ECO:0007669"/>
    <property type="project" value="EnsemblFungi"/>
</dbReference>
<evidence type="ECO:0000256" key="2">
    <source>
        <dbReference type="ARBA" id="ARBA00006055"/>
    </source>
</evidence>
<keyword evidence="4 8" id="KW-0732">Signal</keyword>
<evidence type="ECO:0000313" key="12">
    <source>
        <dbReference type="EMBL" id="KGK38152.1"/>
    </source>
</evidence>
<dbReference type="Proteomes" id="UP000189274">
    <property type="component" value="Unassembled WGS sequence"/>
</dbReference>
<keyword evidence="5" id="KW-0378">Hydrolase</keyword>
<evidence type="ECO:0000313" key="18">
    <source>
        <dbReference type="Proteomes" id="UP000249293"/>
    </source>
</evidence>
<dbReference type="EMBL" id="CP028774">
    <property type="protein sequence ID" value="AWU74980.1"/>
    <property type="molecule type" value="Genomic_DNA"/>
</dbReference>
<dbReference type="GO" id="GO:0071555">
    <property type="term" value="P:cell wall organization"/>
    <property type="evidence" value="ECO:0007669"/>
    <property type="project" value="UniProtKB-KW"/>
</dbReference>
<dbReference type="InterPro" id="IPR018805">
    <property type="entry name" value="YJL171C/Tos1_C"/>
</dbReference>
<dbReference type="GO" id="GO:0042973">
    <property type="term" value="F:glucan endo-1,3-beta-D-glucosidase activity"/>
    <property type="evidence" value="ECO:0007669"/>
    <property type="project" value="UniProtKB-EC"/>
</dbReference>
<dbReference type="STRING" id="4909.A0A099P1S1"/>
<dbReference type="InterPro" id="IPR018807">
    <property type="entry name" value="YJL171C/Tos1_N"/>
</dbReference>
<evidence type="ECO:0000256" key="6">
    <source>
        <dbReference type="ARBA" id="ARBA00023295"/>
    </source>
</evidence>
<dbReference type="Proteomes" id="UP000195871">
    <property type="component" value="Unassembled WGS sequence"/>
</dbReference>
<dbReference type="OrthoDB" id="118256at2759"/>
<dbReference type="Proteomes" id="UP000249293">
    <property type="component" value="Chromosome 2"/>
</dbReference>
<evidence type="ECO:0000256" key="5">
    <source>
        <dbReference type="ARBA" id="ARBA00022801"/>
    </source>
</evidence>
<dbReference type="EMBL" id="MQVM01000008">
    <property type="protein sequence ID" value="ONH74939.1"/>
    <property type="molecule type" value="Genomic_DNA"/>
</dbReference>
<dbReference type="PANTHER" id="PTHR31737">
    <property type="entry name" value="PROTEIN TOS1"/>
    <property type="match status" value="1"/>
</dbReference>
<evidence type="ECO:0000259" key="9">
    <source>
        <dbReference type="Pfam" id="PF10287"/>
    </source>
</evidence>
<dbReference type="eggNOG" id="ENOG502QSTV">
    <property type="taxonomic scope" value="Eukaryota"/>
</dbReference>
<keyword evidence="18" id="KW-1185">Reference proteome</keyword>
<evidence type="ECO:0000256" key="4">
    <source>
        <dbReference type="ARBA" id="ARBA00022729"/>
    </source>
</evidence>
<feature type="domain" description="Cell wall protein YJL171C/Tos1 C-terminal" evidence="9">
    <location>
        <begin position="104"/>
        <end position="336"/>
    </location>
</feature>
<reference evidence="11 18" key="6">
    <citation type="submission" date="2018-06" db="EMBL/GenBank/DDBJ databases">
        <title>Population genomics shows no distinction between pathogenic Candida krusei and environmental Pichia kudriavzevii: One species, four names.</title>
        <authorList>
            <person name="Douglass A.P."/>
            <person name="Offei B."/>
            <person name="Braun-Galleani S."/>
            <person name="Coughlan A.Y."/>
            <person name="Martos A."/>
            <person name="Ortiz-Merino R.A."/>
            <person name="Byrne K.P."/>
            <person name="Wolfe K.H."/>
        </authorList>
    </citation>
    <scope>NUCLEOTIDE SEQUENCE [LARGE SCALE GENOMIC DNA]</scope>
    <source>
        <strain evidence="11 18">CBS573</strain>
    </source>
</reference>
<dbReference type="Proteomes" id="UP000029867">
    <property type="component" value="Unassembled WGS sequence"/>
</dbReference>
<accession>A0A099P1S1</accession>
<gene>
    <name evidence="13" type="ORF">BOH78_2073</name>
    <name evidence="11" type="ORF">C5L36_0B02420</name>
    <name evidence="14" type="ORF">CAS74_003341</name>
    <name evidence="12" type="ORF">JL09_g2663</name>
</gene>
<dbReference type="PANTHER" id="PTHR31737:SF3">
    <property type="entry name" value="CELL WALL PROTEIN YJL171C"/>
    <property type="match status" value="1"/>
</dbReference>
<reference evidence="15" key="1">
    <citation type="journal article" date="2014" name="Microb. Cell Fact.">
        <title>Exploiting Issatchenkia orientalis SD108 for succinic acid production.</title>
        <authorList>
            <person name="Xiao H."/>
            <person name="Shao Z."/>
            <person name="Jiang Y."/>
            <person name="Dole S."/>
            <person name="Zhao H."/>
        </authorList>
    </citation>
    <scope>NUCLEOTIDE SEQUENCE [LARGE SCALE GENOMIC DNA]</scope>
    <source>
        <strain evidence="15">SD108</strain>
    </source>
</reference>
<keyword evidence="6" id="KW-0326">Glycosidase</keyword>
<evidence type="ECO:0000256" key="7">
    <source>
        <dbReference type="ARBA" id="ARBA00023316"/>
    </source>
</evidence>
<feature type="chain" id="PRO_5015032257" description="glucan endo-1,3-beta-D-glucosidase" evidence="8">
    <location>
        <begin position="21"/>
        <end position="404"/>
    </location>
</feature>
<reference evidence="12" key="2">
    <citation type="submission" date="2014-08" db="EMBL/GenBank/DDBJ databases">
        <title>Exploiting Issatchenkia orientalis SD108 for Succinic Acid Production.</title>
        <authorList>
            <person name="Xiao H."/>
            <person name="Shao Z."/>
            <person name="Jiang Y."/>
            <person name="Dole S."/>
            <person name="Zhao H."/>
        </authorList>
    </citation>
    <scope>NUCLEOTIDE SEQUENCE [LARGE SCALE GENOMIC DNA]</scope>
    <source>
        <strain evidence="12">SD108</strain>
    </source>
</reference>
<comment type="similarity">
    <text evidence="2">Belongs to the PGA52 family.</text>
</comment>
<evidence type="ECO:0000313" key="14">
    <source>
        <dbReference type="EMBL" id="OUT21226.1"/>
    </source>
</evidence>
<dbReference type="Pfam" id="PF10290">
    <property type="entry name" value="YJL171C_Tos1_N"/>
    <property type="match status" value="1"/>
</dbReference>
<evidence type="ECO:0000259" key="10">
    <source>
        <dbReference type="Pfam" id="PF10290"/>
    </source>
</evidence>
<feature type="signal peptide" evidence="8">
    <location>
        <begin position="1"/>
        <end position="20"/>
    </location>
</feature>